<keyword evidence="3" id="KW-0597">Phosphoprotein</keyword>
<comment type="catalytic activity">
    <reaction evidence="1">
        <text>ATP + protein L-histidine = ADP + protein N-phospho-L-histidine.</text>
        <dbReference type="EC" id="2.7.13.3"/>
    </reaction>
</comment>
<evidence type="ECO:0000256" key="1">
    <source>
        <dbReference type="ARBA" id="ARBA00000085"/>
    </source>
</evidence>
<evidence type="ECO:0000256" key="5">
    <source>
        <dbReference type="ARBA" id="ARBA00022741"/>
    </source>
</evidence>
<keyword evidence="7" id="KW-0067">ATP-binding</keyword>
<evidence type="ECO:0000256" key="9">
    <source>
        <dbReference type="SAM" id="MobiDB-lite"/>
    </source>
</evidence>
<protein>
    <recommendedName>
        <fullName evidence="2">histidine kinase</fullName>
        <ecNumber evidence="2">2.7.13.3</ecNumber>
    </recommendedName>
</protein>
<keyword evidence="8" id="KW-0902">Two-component regulatory system</keyword>
<dbReference type="Gene3D" id="1.20.5.1930">
    <property type="match status" value="1"/>
</dbReference>
<dbReference type="Proteomes" id="UP000824496">
    <property type="component" value="Chromosome"/>
</dbReference>
<feature type="transmembrane region" description="Helical" evidence="10">
    <location>
        <begin position="30"/>
        <end position="47"/>
    </location>
</feature>
<evidence type="ECO:0000259" key="11">
    <source>
        <dbReference type="Pfam" id="PF02518"/>
    </source>
</evidence>
<evidence type="ECO:0000313" key="14">
    <source>
        <dbReference type="Proteomes" id="UP000824496"/>
    </source>
</evidence>
<keyword evidence="10" id="KW-0472">Membrane</keyword>
<feature type="domain" description="Signal transduction histidine kinase subgroup 3 dimerisation and phosphoacceptor" evidence="12">
    <location>
        <begin position="72"/>
        <end position="134"/>
    </location>
</feature>
<evidence type="ECO:0000313" key="13">
    <source>
        <dbReference type="EMBL" id="BDA64071.1"/>
    </source>
</evidence>
<proteinExistence type="predicted"/>
<feature type="region of interest" description="Disordered" evidence="9">
    <location>
        <begin position="350"/>
        <end position="381"/>
    </location>
</feature>
<evidence type="ECO:0000256" key="6">
    <source>
        <dbReference type="ARBA" id="ARBA00022777"/>
    </source>
</evidence>
<dbReference type="PANTHER" id="PTHR24421:SF10">
    <property type="entry name" value="NITRATE_NITRITE SENSOR PROTEIN NARQ"/>
    <property type="match status" value="1"/>
</dbReference>
<keyword evidence="4" id="KW-0808">Transferase</keyword>
<evidence type="ECO:0000256" key="8">
    <source>
        <dbReference type="ARBA" id="ARBA00023012"/>
    </source>
</evidence>
<gene>
    <name evidence="13" type="ORF">MANAM107_09050</name>
</gene>
<dbReference type="EMBL" id="AP025017">
    <property type="protein sequence ID" value="BDA64071.1"/>
    <property type="molecule type" value="Genomic_DNA"/>
</dbReference>
<dbReference type="InterPro" id="IPR011712">
    <property type="entry name" value="Sig_transdc_His_kin_sub3_dim/P"/>
</dbReference>
<dbReference type="Pfam" id="PF02518">
    <property type="entry name" value="HATPase_c"/>
    <property type="match status" value="1"/>
</dbReference>
<name>A0ABN6K526_9ACTO</name>
<keyword evidence="5" id="KW-0547">Nucleotide-binding</keyword>
<evidence type="ECO:0000256" key="2">
    <source>
        <dbReference type="ARBA" id="ARBA00012438"/>
    </source>
</evidence>
<feature type="compositionally biased region" description="Low complexity" evidence="9">
    <location>
        <begin position="168"/>
        <end position="179"/>
    </location>
</feature>
<feature type="region of interest" description="Disordered" evidence="9">
    <location>
        <begin position="138"/>
        <end position="215"/>
    </location>
</feature>
<dbReference type="InterPro" id="IPR050482">
    <property type="entry name" value="Sensor_HK_TwoCompSys"/>
</dbReference>
<dbReference type="CDD" id="cd16917">
    <property type="entry name" value="HATPase_UhpB-NarQ-NarX-like"/>
    <property type="match status" value="1"/>
</dbReference>
<organism evidence="13 14">
    <name type="scientific">Actinomyces capricornis</name>
    <dbReference type="NCBI Taxonomy" id="2755559"/>
    <lineage>
        <taxon>Bacteria</taxon>
        <taxon>Bacillati</taxon>
        <taxon>Actinomycetota</taxon>
        <taxon>Actinomycetes</taxon>
        <taxon>Actinomycetales</taxon>
        <taxon>Actinomycetaceae</taxon>
        <taxon>Actinomyces</taxon>
    </lineage>
</organism>
<accession>A0ABN6K526</accession>
<feature type="domain" description="Histidine kinase/HSP90-like ATPase" evidence="11">
    <location>
        <begin position="264"/>
        <end position="350"/>
    </location>
</feature>
<keyword evidence="10" id="KW-0812">Transmembrane</keyword>
<keyword evidence="14" id="KW-1185">Reference proteome</keyword>
<reference evidence="13 14" key="1">
    <citation type="submission" date="2021-08" db="EMBL/GenBank/DDBJ databases">
        <title>Whole genome sequence of novel Actinomyces species strain MAS-1.</title>
        <authorList>
            <person name="Saito M."/>
            <person name="Kuwahara N."/>
            <person name="Takizawa T."/>
            <person name="Gotouda H."/>
            <person name="Ochiai T."/>
        </authorList>
    </citation>
    <scope>NUCLEOTIDE SEQUENCE [LARGE SCALE GENOMIC DNA]</scope>
    <source>
        <strain evidence="13 14">MAS-1</strain>
    </source>
</reference>
<keyword evidence="10" id="KW-1133">Transmembrane helix</keyword>
<evidence type="ECO:0000256" key="7">
    <source>
        <dbReference type="ARBA" id="ARBA00022840"/>
    </source>
</evidence>
<evidence type="ECO:0000256" key="4">
    <source>
        <dbReference type="ARBA" id="ARBA00022679"/>
    </source>
</evidence>
<dbReference type="Pfam" id="PF07730">
    <property type="entry name" value="HisKA_3"/>
    <property type="match status" value="1"/>
</dbReference>
<evidence type="ECO:0000256" key="10">
    <source>
        <dbReference type="SAM" id="Phobius"/>
    </source>
</evidence>
<sequence>MTWTIAAVTTLLVGFSTLVAVPATTPHYLPMLVLAGLACLVVLTMWLRRRDRLAYERSLAREAAARAVAEDRLAIVRDLHDTISGGLGAITVRAAVAQRLDSRPEELLGVLRDIELASREATDALRSMLGVLRMSGSQAYGTAPAPSSAPGNPLAGPRRGTGPGGSARGRAAAPGSPTPITCADGAAPQGALPSSTATRGPGSHAASPHQPPGRLQARQELAEALDALVARARRQGMEVRLSLAPELARRAHSLPAAINEAAIAVVREALSNTARHAGPTAATAALRLDDALHLRIVDDGPGPAWVPQPGTGMGLRGLSERVAALGGRLRAGARDDGAPGFAVEVHLPLAGAESEGPGRAEPGGTAAVSGAQAAPTAGARR</sequence>
<dbReference type="EC" id="2.7.13.3" evidence="2"/>
<dbReference type="InterPro" id="IPR036890">
    <property type="entry name" value="HATPase_C_sf"/>
</dbReference>
<dbReference type="InterPro" id="IPR003594">
    <property type="entry name" value="HATPase_dom"/>
</dbReference>
<dbReference type="PANTHER" id="PTHR24421">
    <property type="entry name" value="NITRATE/NITRITE SENSOR PROTEIN NARX-RELATED"/>
    <property type="match status" value="1"/>
</dbReference>
<keyword evidence="6" id="KW-0418">Kinase</keyword>
<evidence type="ECO:0000259" key="12">
    <source>
        <dbReference type="Pfam" id="PF07730"/>
    </source>
</evidence>
<dbReference type="SUPFAM" id="SSF55874">
    <property type="entry name" value="ATPase domain of HSP90 chaperone/DNA topoisomerase II/histidine kinase"/>
    <property type="match status" value="1"/>
</dbReference>
<evidence type="ECO:0000256" key="3">
    <source>
        <dbReference type="ARBA" id="ARBA00022553"/>
    </source>
</evidence>
<dbReference type="Gene3D" id="3.30.565.10">
    <property type="entry name" value="Histidine kinase-like ATPase, C-terminal domain"/>
    <property type="match status" value="1"/>
</dbReference>